<organism evidence="2 3">
    <name type="scientific">Hoyosella rhizosphaerae</name>
    <dbReference type="NCBI Taxonomy" id="1755582"/>
    <lineage>
        <taxon>Bacteria</taxon>
        <taxon>Bacillati</taxon>
        <taxon>Actinomycetota</taxon>
        <taxon>Actinomycetes</taxon>
        <taxon>Mycobacteriales</taxon>
        <taxon>Hoyosellaceae</taxon>
        <taxon>Hoyosella</taxon>
    </lineage>
</organism>
<dbReference type="AlphaFoldDB" id="A0A916XG04"/>
<accession>A0A916XG04</accession>
<sequence length="92" mass="9576">MENKFSGGASIVSTANVAPPGVDSLCSDTGKADAGEADTGETGELSVMCAACHVHTCEYQRSTDAYASTIDRRRNTANAVGKVCLITCRMEV</sequence>
<name>A0A916XG04_9ACTN</name>
<dbReference type="Proteomes" id="UP000641514">
    <property type="component" value="Unassembled WGS sequence"/>
</dbReference>
<gene>
    <name evidence="2" type="ORF">GCM10011410_24330</name>
</gene>
<dbReference type="EMBL" id="BMJH01000003">
    <property type="protein sequence ID" value="GGC70601.1"/>
    <property type="molecule type" value="Genomic_DNA"/>
</dbReference>
<evidence type="ECO:0000256" key="1">
    <source>
        <dbReference type="SAM" id="MobiDB-lite"/>
    </source>
</evidence>
<keyword evidence="3" id="KW-1185">Reference proteome</keyword>
<reference evidence="2" key="2">
    <citation type="submission" date="2020-09" db="EMBL/GenBank/DDBJ databases">
        <authorList>
            <person name="Sun Q."/>
            <person name="Zhou Y."/>
        </authorList>
    </citation>
    <scope>NUCLEOTIDE SEQUENCE</scope>
    <source>
        <strain evidence="2">CGMCC 1.15478</strain>
    </source>
</reference>
<proteinExistence type="predicted"/>
<evidence type="ECO:0000313" key="3">
    <source>
        <dbReference type="Proteomes" id="UP000641514"/>
    </source>
</evidence>
<comment type="caution">
    <text evidence="2">The sequence shown here is derived from an EMBL/GenBank/DDBJ whole genome shotgun (WGS) entry which is preliminary data.</text>
</comment>
<feature type="region of interest" description="Disordered" evidence="1">
    <location>
        <begin position="1"/>
        <end position="22"/>
    </location>
</feature>
<protein>
    <submittedName>
        <fullName evidence="2">Uncharacterized protein</fullName>
    </submittedName>
</protein>
<evidence type="ECO:0000313" key="2">
    <source>
        <dbReference type="EMBL" id="GGC70601.1"/>
    </source>
</evidence>
<reference evidence="2" key="1">
    <citation type="journal article" date="2014" name="Int. J. Syst. Evol. Microbiol.">
        <title>Complete genome sequence of Corynebacterium casei LMG S-19264T (=DSM 44701T), isolated from a smear-ripened cheese.</title>
        <authorList>
            <consortium name="US DOE Joint Genome Institute (JGI-PGF)"/>
            <person name="Walter F."/>
            <person name="Albersmeier A."/>
            <person name="Kalinowski J."/>
            <person name="Ruckert C."/>
        </authorList>
    </citation>
    <scope>NUCLEOTIDE SEQUENCE</scope>
    <source>
        <strain evidence="2">CGMCC 1.15478</strain>
    </source>
</reference>